<dbReference type="PANTHER" id="PTHR37781">
    <property type="entry name" value="TFIIH COMPLEX SUBUNIT"/>
    <property type="match status" value="1"/>
</dbReference>
<organism evidence="2 3">
    <name type="scientific">Xylaria bambusicola</name>
    <dbReference type="NCBI Taxonomy" id="326684"/>
    <lineage>
        <taxon>Eukaryota</taxon>
        <taxon>Fungi</taxon>
        <taxon>Dikarya</taxon>
        <taxon>Ascomycota</taxon>
        <taxon>Pezizomycotina</taxon>
        <taxon>Sordariomycetes</taxon>
        <taxon>Xylariomycetidae</taxon>
        <taxon>Xylariales</taxon>
        <taxon>Xylariaceae</taxon>
        <taxon>Xylaria</taxon>
    </lineage>
</organism>
<proteinExistence type="predicted"/>
<feature type="compositionally biased region" description="Acidic residues" evidence="1">
    <location>
        <begin position="418"/>
        <end position="434"/>
    </location>
</feature>
<evidence type="ECO:0008006" key="4">
    <source>
        <dbReference type="Google" id="ProtNLM"/>
    </source>
</evidence>
<gene>
    <name evidence="2" type="ORF">RRF57_004469</name>
</gene>
<dbReference type="EMBL" id="JAWHQM010000009">
    <property type="protein sequence ID" value="KAK5628754.1"/>
    <property type="molecule type" value="Genomic_DNA"/>
</dbReference>
<dbReference type="InterPro" id="IPR031349">
    <property type="entry name" value="Tfb6"/>
</dbReference>
<evidence type="ECO:0000313" key="2">
    <source>
        <dbReference type="EMBL" id="KAK5628754.1"/>
    </source>
</evidence>
<dbReference type="Pfam" id="PF17110">
    <property type="entry name" value="TFB6"/>
    <property type="match status" value="1"/>
</dbReference>
<feature type="compositionally biased region" description="Low complexity" evidence="1">
    <location>
        <begin position="1"/>
        <end position="12"/>
    </location>
</feature>
<dbReference type="Proteomes" id="UP001305414">
    <property type="component" value="Unassembled WGS sequence"/>
</dbReference>
<evidence type="ECO:0000313" key="3">
    <source>
        <dbReference type="Proteomes" id="UP001305414"/>
    </source>
</evidence>
<dbReference type="GO" id="GO:0005675">
    <property type="term" value="C:transcription factor TFIIH holo complex"/>
    <property type="evidence" value="ECO:0007669"/>
    <property type="project" value="TreeGrafter"/>
</dbReference>
<comment type="caution">
    <text evidence="2">The sequence shown here is derived from an EMBL/GenBank/DDBJ whole genome shotgun (WGS) entry which is preliminary data.</text>
</comment>
<reference evidence="2 3" key="1">
    <citation type="submission" date="2023-10" db="EMBL/GenBank/DDBJ databases">
        <title>Draft genome sequence of Xylaria bambusicola isolate GMP-LS, the root and basal stem rot pathogen of sugarcane in Indonesia.</title>
        <authorList>
            <person name="Selvaraj P."/>
            <person name="Muralishankar V."/>
            <person name="Muruganantham S."/>
            <person name="Sp S."/>
            <person name="Haryani S."/>
            <person name="Lau K.J.X."/>
            <person name="Naqvi N.I."/>
        </authorList>
    </citation>
    <scope>NUCLEOTIDE SEQUENCE [LARGE SCALE GENOMIC DNA]</scope>
    <source>
        <strain evidence="2">GMP-LS</strain>
    </source>
</reference>
<feature type="region of interest" description="Disordered" evidence="1">
    <location>
        <begin position="1"/>
        <end position="56"/>
    </location>
</feature>
<feature type="compositionally biased region" description="Low complexity" evidence="1">
    <location>
        <begin position="22"/>
        <end position="37"/>
    </location>
</feature>
<accession>A0AAN7UN53</accession>
<name>A0AAN7UN53_9PEZI</name>
<feature type="compositionally biased region" description="Basic and acidic residues" evidence="1">
    <location>
        <begin position="354"/>
        <end position="366"/>
    </location>
</feature>
<feature type="region of interest" description="Disordered" evidence="1">
    <location>
        <begin position="350"/>
        <end position="434"/>
    </location>
</feature>
<dbReference type="AlphaFoldDB" id="A0AAN7UN53"/>
<feature type="compositionally biased region" description="Acidic residues" evidence="1">
    <location>
        <begin position="367"/>
        <end position="376"/>
    </location>
</feature>
<dbReference type="PANTHER" id="PTHR37781:SF1">
    <property type="entry name" value="ADR380WP"/>
    <property type="match status" value="1"/>
</dbReference>
<feature type="compositionally biased region" description="Polar residues" evidence="1">
    <location>
        <begin position="384"/>
        <end position="396"/>
    </location>
</feature>
<protein>
    <recommendedName>
        <fullName evidence="4">Meiotic recombination protein DMC1</fullName>
    </recommendedName>
</protein>
<keyword evidence="3" id="KW-1185">Reference proteome</keyword>
<sequence>MTESPRVSRSSPGPGPGPGGFLPSQALPSPTPSTASSRVAALLPRPRSKPLVPGSKKEDYARDYVARRLLHISRRYVKKFGIPDPADEVTGYENMEEVCHDLEEVVDVLWFSGTRMPTLPLSPDPLSIGFSLLTYRMSVASLQVPYLLNVALALNTYLPSFPPAPRPTFNLLRKIDHCFASLLVGYDVKTKESLPGFSSTVDNSTKMRFSKTDMVRCKSLADETRMLVAMVMSGEVDVVDYTEDDEVVQRPARAPTEARSVFVNAEDHASHSFHDVETVMNEMDDVDDFDFSSEDEGVAFSTKRKAGDISQDDVINDQAAKIKQVKIEDEDEDEGGSSVKLNDIALVNATSSRAGRESKSEDKGQTDDDDDDDDSDNDNKPSRAASTSQTPNQTIRGANLPSPPRAPALNDAERDINPNEEEEEFDEDEEDEELEMNVGKVYEKTLVQLGETLGESLIDD</sequence>
<evidence type="ECO:0000256" key="1">
    <source>
        <dbReference type="SAM" id="MobiDB-lite"/>
    </source>
</evidence>
<feature type="region of interest" description="Disordered" evidence="1">
    <location>
        <begin position="325"/>
        <end position="344"/>
    </location>
</feature>